<dbReference type="PANTHER" id="PTHR30408">
    <property type="entry name" value="TYPE-1 RESTRICTION ENZYME ECOKI SPECIFICITY PROTEIN"/>
    <property type="match status" value="1"/>
</dbReference>
<dbReference type="GO" id="GO:0009307">
    <property type="term" value="P:DNA restriction-modification system"/>
    <property type="evidence" value="ECO:0007669"/>
    <property type="project" value="UniProtKB-KW"/>
</dbReference>
<dbReference type="RefSeq" id="WP_093194719.1">
    <property type="nucleotide sequence ID" value="NZ_FNEV01000013.1"/>
</dbReference>
<dbReference type="AlphaFoldDB" id="A0A1G8W8P2"/>
<dbReference type="SUPFAM" id="SSF116734">
    <property type="entry name" value="DNA methylase specificity domain"/>
    <property type="match status" value="2"/>
</dbReference>
<keyword evidence="7" id="KW-1185">Reference proteome</keyword>
<dbReference type="Proteomes" id="UP000199225">
    <property type="component" value="Unassembled WGS sequence"/>
</dbReference>
<proteinExistence type="inferred from homology"/>
<evidence type="ECO:0000256" key="2">
    <source>
        <dbReference type="ARBA" id="ARBA00022747"/>
    </source>
</evidence>
<gene>
    <name evidence="6" type="ORF">SAMN04490247_3062</name>
</gene>
<sequence length="451" mass="51700">MTKKSMKQSKVRWIKEIPHAWDIVKIREVAEKRYNSINVSNIKGRFWNYYNIPHVQKNNDYQVENGNNIESNKYLLQGDEILVSKLNPRKGTVVKVTSQEKNTICSTEFVPIAINKIERDYLYYLLSNQIVADEFNSMVQSVTKSHQRINPNEIMNFNIPLPSKQQQIFIQKFLDKKTSEIDALIADKEKLIELLEEKRQAVITESVTKGLDPDVPMKDSGVAWIGDIPEHWETKKLKHIYKNDGNGIKIGPFGSSLKLDDMSDSGVKVYGQENLIKQNFHIGQKYISEKKFHQLASYKVSPGDVLFSMMGTIGKCEVVPEYAEVGVMDSHLLKVSPDERVVVPEYIPLVIRDSMLSKIQMELFSKGSIMAGINSTIVKNLVIVTPPYKEQEYILNRINKFNIEISSIVSDTRNAIEKLKEYRQSLIYEAVTGKIDVQEMEKEIEQEVSSS</sequence>
<keyword evidence="2" id="KW-0680">Restriction system</keyword>
<dbReference type="Gene3D" id="1.10.287.1120">
    <property type="entry name" value="Bipartite methylase S protein"/>
    <property type="match status" value="1"/>
</dbReference>
<evidence type="ECO:0000313" key="6">
    <source>
        <dbReference type="EMBL" id="SDJ74095.1"/>
    </source>
</evidence>
<dbReference type="STRING" id="86666.SAMN04490247_3062"/>
<dbReference type="OrthoDB" id="9795776at2"/>
<dbReference type="InterPro" id="IPR000055">
    <property type="entry name" value="Restrct_endonuc_typeI_TRD"/>
</dbReference>
<dbReference type="PANTHER" id="PTHR30408:SF12">
    <property type="entry name" value="TYPE I RESTRICTION ENZYME MJAVIII SPECIFICITY SUBUNIT"/>
    <property type="match status" value="1"/>
</dbReference>
<dbReference type="Pfam" id="PF01420">
    <property type="entry name" value="Methylase_S"/>
    <property type="match status" value="1"/>
</dbReference>
<evidence type="ECO:0000259" key="5">
    <source>
        <dbReference type="Pfam" id="PF01420"/>
    </source>
</evidence>
<keyword evidence="4" id="KW-0175">Coiled coil</keyword>
<accession>A0A1G8W8P2</accession>
<dbReference type="GO" id="GO:0003677">
    <property type="term" value="F:DNA binding"/>
    <property type="evidence" value="ECO:0007669"/>
    <property type="project" value="UniProtKB-KW"/>
</dbReference>
<evidence type="ECO:0000313" key="7">
    <source>
        <dbReference type="Proteomes" id="UP000199225"/>
    </source>
</evidence>
<comment type="similarity">
    <text evidence="1">Belongs to the type-I restriction system S methylase family.</text>
</comment>
<dbReference type="InterPro" id="IPR052021">
    <property type="entry name" value="Type-I_RS_S_subunit"/>
</dbReference>
<evidence type="ECO:0000256" key="4">
    <source>
        <dbReference type="SAM" id="Coils"/>
    </source>
</evidence>
<protein>
    <submittedName>
        <fullName evidence="6">Type I restriction enzyme, S subunit</fullName>
    </submittedName>
</protein>
<feature type="coiled-coil region" evidence="4">
    <location>
        <begin position="174"/>
        <end position="205"/>
    </location>
</feature>
<dbReference type="Gene3D" id="3.90.220.20">
    <property type="entry name" value="DNA methylase specificity domains"/>
    <property type="match status" value="2"/>
</dbReference>
<dbReference type="EMBL" id="FNEV01000013">
    <property type="protein sequence ID" value="SDJ74095.1"/>
    <property type="molecule type" value="Genomic_DNA"/>
</dbReference>
<evidence type="ECO:0000256" key="1">
    <source>
        <dbReference type="ARBA" id="ARBA00010923"/>
    </source>
</evidence>
<evidence type="ECO:0000256" key="3">
    <source>
        <dbReference type="ARBA" id="ARBA00023125"/>
    </source>
</evidence>
<name>A0A1G8W8P2_9BACI</name>
<organism evidence="6 7">
    <name type="scientific">Salimicrobium halophilum</name>
    <dbReference type="NCBI Taxonomy" id="86666"/>
    <lineage>
        <taxon>Bacteria</taxon>
        <taxon>Bacillati</taxon>
        <taxon>Bacillota</taxon>
        <taxon>Bacilli</taxon>
        <taxon>Bacillales</taxon>
        <taxon>Bacillaceae</taxon>
        <taxon>Salimicrobium</taxon>
    </lineage>
</organism>
<keyword evidence="3" id="KW-0238">DNA-binding</keyword>
<reference evidence="7" key="1">
    <citation type="submission" date="2016-10" db="EMBL/GenBank/DDBJ databases">
        <authorList>
            <person name="Varghese N."/>
            <person name="Submissions S."/>
        </authorList>
    </citation>
    <scope>NUCLEOTIDE SEQUENCE [LARGE SCALE GENOMIC DNA]</scope>
    <source>
        <strain evidence="7">DSM 4771</strain>
    </source>
</reference>
<feature type="domain" description="Type I restriction modification DNA specificity" evidence="5">
    <location>
        <begin position="19"/>
        <end position="193"/>
    </location>
</feature>
<dbReference type="InterPro" id="IPR044946">
    <property type="entry name" value="Restrct_endonuc_typeI_TRD_sf"/>
</dbReference>